<dbReference type="InterPro" id="IPR036286">
    <property type="entry name" value="LexA/Signal_pep-like_sf"/>
</dbReference>
<comment type="caution">
    <text evidence="7">The sequence shown here is derived from an EMBL/GenBank/DDBJ whole genome shotgun (WGS) entry which is preliminary data.</text>
</comment>
<dbReference type="InterPro" id="IPR015927">
    <property type="entry name" value="Peptidase_S24_S26A/B/C"/>
</dbReference>
<dbReference type="EMBL" id="QCZH01000003">
    <property type="protein sequence ID" value="PWA10628.1"/>
    <property type="molecule type" value="Genomic_DNA"/>
</dbReference>
<dbReference type="OrthoDB" id="796548at2"/>
<evidence type="ECO:0000313" key="8">
    <source>
        <dbReference type="Proteomes" id="UP000245618"/>
    </source>
</evidence>
<evidence type="ECO:0000256" key="3">
    <source>
        <dbReference type="ARBA" id="ARBA00023015"/>
    </source>
</evidence>
<protein>
    <submittedName>
        <fullName evidence="7">Transcriptional regulator</fullName>
    </submittedName>
</protein>
<accession>A0A2U1K0U7</accession>
<dbReference type="SUPFAM" id="SSF51306">
    <property type="entry name" value="LexA/Signal peptidase"/>
    <property type="match status" value="1"/>
</dbReference>
<dbReference type="GO" id="GO:0004252">
    <property type="term" value="F:serine-type endopeptidase activity"/>
    <property type="evidence" value="ECO:0007669"/>
    <property type="project" value="InterPro"/>
</dbReference>
<sequence>MSIEKITHRLCKYMECKGLNPNNITVDAGLSVGLIGKAIKNSAGLNSDTIEKILHSYIDLNPIWFVLGEGEMLKPNIKDMSQFENVTKTVTFSEETKSKENVSLLLKEVSSPLYSKMPKIVTVNESGKDNVVLVPAKAAAGYLLGYGDPQFVQTLPTFSLPNIQNGTFRMFQVSGHSMYPTLNDGSYVVGEWVENWIKDIKDNRIYVIVSNDGILVKRVLNRLKKYDNLYLKSDNRKEYPNISLETYHIKEVWAVKMHLSFELPDPTVLYDRVGDLEAEIDHIKSLLKSKN</sequence>
<keyword evidence="8" id="KW-1185">Reference proteome</keyword>
<keyword evidence="1" id="KW-0645">Protease</keyword>
<dbReference type="InterPro" id="IPR019756">
    <property type="entry name" value="Pept_S26A_signal_pept_1_Ser-AS"/>
</dbReference>
<dbReference type="GO" id="GO:0016020">
    <property type="term" value="C:membrane"/>
    <property type="evidence" value="ECO:0007669"/>
    <property type="project" value="InterPro"/>
</dbReference>
<name>A0A2U1K0U7_9FLAO</name>
<dbReference type="GO" id="GO:0006508">
    <property type="term" value="P:proteolysis"/>
    <property type="evidence" value="ECO:0007669"/>
    <property type="project" value="UniProtKB-KW"/>
</dbReference>
<keyword evidence="2" id="KW-0378">Hydrolase</keyword>
<evidence type="ECO:0000256" key="1">
    <source>
        <dbReference type="ARBA" id="ARBA00022670"/>
    </source>
</evidence>
<keyword evidence="5" id="KW-0804">Transcription</keyword>
<evidence type="ECO:0000259" key="6">
    <source>
        <dbReference type="Pfam" id="PF00717"/>
    </source>
</evidence>
<gene>
    <name evidence="7" type="ORF">DB891_05220</name>
</gene>
<keyword evidence="3" id="KW-0805">Transcription regulation</keyword>
<reference evidence="7 8" key="1">
    <citation type="submission" date="2018-04" db="EMBL/GenBank/DDBJ databases">
        <title>Flavobacterium sp. nov., isolated from glacier ice.</title>
        <authorList>
            <person name="Liu Q."/>
            <person name="Xin Y.-H."/>
        </authorList>
    </citation>
    <scope>NUCLEOTIDE SEQUENCE [LARGE SCALE GENOMIC DNA]</scope>
    <source>
        <strain evidence="7 8">LB2P30</strain>
    </source>
</reference>
<dbReference type="Gene3D" id="2.10.109.10">
    <property type="entry name" value="Umud Fragment, subunit A"/>
    <property type="match status" value="1"/>
</dbReference>
<organism evidence="7 8">
    <name type="scientific">Flavobacterium laiguense</name>
    <dbReference type="NCBI Taxonomy" id="2169409"/>
    <lineage>
        <taxon>Bacteria</taxon>
        <taxon>Pseudomonadati</taxon>
        <taxon>Bacteroidota</taxon>
        <taxon>Flavobacteriia</taxon>
        <taxon>Flavobacteriales</taxon>
        <taxon>Flavobacteriaceae</taxon>
        <taxon>Flavobacterium</taxon>
    </lineage>
</organism>
<evidence type="ECO:0000256" key="2">
    <source>
        <dbReference type="ARBA" id="ARBA00022801"/>
    </source>
</evidence>
<dbReference type="PANTHER" id="PTHR40661">
    <property type="match status" value="1"/>
</dbReference>
<evidence type="ECO:0000313" key="7">
    <source>
        <dbReference type="EMBL" id="PWA10628.1"/>
    </source>
</evidence>
<dbReference type="Pfam" id="PF00717">
    <property type="entry name" value="Peptidase_S24"/>
    <property type="match status" value="1"/>
</dbReference>
<evidence type="ECO:0000256" key="4">
    <source>
        <dbReference type="ARBA" id="ARBA00023125"/>
    </source>
</evidence>
<keyword evidence="4" id="KW-0238">DNA-binding</keyword>
<dbReference type="PANTHER" id="PTHR40661:SF3">
    <property type="entry name" value="FELS-1 PROPHAGE TRANSCRIPTIONAL REGULATOR"/>
    <property type="match status" value="1"/>
</dbReference>
<dbReference type="CDD" id="cd06462">
    <property type="entry name" value="Peptidase_S24_S26"/>
    <property type="match status" value="1"/>
</dbReference>
<feature type="domain" description="Peptidase S24/S26A/S26B/S26C" evidence="6">
    <location>
        <begin position="166"/>
        <end position="246"/>
    </location>
</feature>
<dbReference type="Proteomes" id="UP000245618">
    <property type="component" value="Unassembled WGS sequence"/>
</dbReference>
<dbReference type="GO" id="GO:0003677">
    <property type="term" value="F:DNA binding"/>
    <property type="evidence" value="ECO:0007669"/>
    <property type="project" value="UniProtKB-KW"/>
</dbReference>
<proteinExistence type="predicted"/>
<dbReference type="PROSITE" id="PS00501">
    <property type="entry name" value="SPASE_I_1"/>
    <property type="match status" value="1"/>
</dbReference>
<dbReference type="AlphaFoldDB" id="A0A2U1K0U7"/>
<evidence type="ECO:0000256" key="5">
    <source>
        <dbReference type="ARBA" id="ARBA00023163"/>
    </source>
</evidence>